<evidence type="ECO:0000259" key="11">
    <source>
        <dbReference type="Pfam" id="PF00534"/>
    </source>
</evidence>
<evidence type="ECO:0000256" key="1">
    <source>
        <dbReference type="ARBA" id="ARBA00004922"/>
    </source>
</evidence>
<feature type="domain" description="Glycosyltransferase subfamily 4-like N-terminal" evidence="12">
    <location>
        <begin position="32"/>
        <end position="234"/>
    </location>
</feature>
<evidence type="ECO:0000256" key="7">
    <source>
        <dbReference type="ARBA" id="ARBA00023136"/>
    </source>
</evidence>
<dbReference type="Pfam" id="PF00534">
    <property type="entry name" value="Glycos_transf_1"/>
    <property type="match status" value="1"/>
</dbReference>
<evidence type="ECO:0000256" key="9">
    <source>
        <dbReference type="ARBA" id="ARBA00045104"/>
    </source>
</evidence>
<dbReference type="EMBL" id="AZIL01000114">
    <property type="protein sequence ID" value="EWM29905.1"/>
    <property type="molecule type" value="Genomic_DNA"/>
</dbReference>
<keyword evidence="3 10" id="KW-0808">Transferase</keyword>
<dbReference type="PANTHER" id="PTHR45918:SF1">
    <property type="entry name" value="ALPHA-1,3_1,6-MANNOSYLTRANSFERASE ALG2"/>
    <property type="match status" value="1"/>
</dbReference>
<evidence type="ECO:0000256" key="3">
    <source>
        <dbReference type="ARBA" id="ARBA00022679"/>
    </source>
</evidence>
<evidence type="ECO:0000313" key="13">
    <source>
        <dbReference type="EMBL" id="EWM29905.1"/>
    </source>
</evidence>
<dbReference type="SUPFAM" id="SSF53756">
    <property type="entry name" value="UDP-Glycosyltransferase/glycogen phosphorylase"/>
    <property type="match status" value="1"/>
</dbReference>
<dbReference type="InterPro" id="IPR001296">
    <property type="entry name" value="Glyco_trans_1"/>
</dbReference>
<dbReference type="InterPro" id="IPR028098">
    <property type="entry name" value="Glyco_trans_4-like_N"/>
</dbReference>
<comment type="similarity">
    <text evidence="10">Belongs to the glycosyltransferase group 1 family.</text>
</comment>
<dbReference type="OrthoDB" id="448893at2759"/>
<comment type="subcellular location">
    <subcellularLocation>
        <location evidence="10">Endoplasmic reticulum membrane</location>
        <topology evidence="10">Single-pass membrane protein</topology>
    </subcellularLocation>
</comment>
<evidence type="ECO:0000256" key="6">
    <source>
        <dbReference type="ARBA" id="ARBA00022989"/>
    </source>
</evidence>
<feature type="domain" description="Glycosyl transferase family 1" evidence="11">
    <location>
        <begin position="256"/>
        <end position="439"/>
    </location>
</feature>
<organism evidence="13 14">
    <name type="scientific">Nannochloropsis gaditana</name>
    <dbReference type="NCBI Taxonomy" id="72520"/>
    <lineage>
        <taxon>Eukaryota</taxon>
        <taxon>Sar</taxon>
        <taxon>Stramenopiles</taxon>
        <taxon>Ochrophyta</taxon>
        <taxon>Eustigmatophyceae</taxon>
        <taxon>Eustigmatales</taxon>
        <taxon>Monodopsidaceae</taxon>
        <taxon>Nannochloropsis</taxon>
    </lineage>
</organism>
<evidence type="ECO:0000256" key="4">
    <source>
        <dbReference type="ARBA" id="ARBA00022692"/>
    </source>
</evidence>
<comment type="catalytic activity">
    <reaction evidence="9 10">
        <text>an alpha-D-Man-(1-&gt;3)-beta-D-Man-(1-&gt;4)-beta-D-GlcNAc-(1-&gt;4)-alpha-D-GlcNAc-diphospho-di-trans,poly-cis-dolichol + GDP-alpha-D-mannose = an alpha-D-Man-(1-&gt;3)-[alpha-D-Man-(1-&gt;6)]-beta-D-Man-(1-&gt;4)-beta-D-GlcNAc-(1-&gt;4)-alpha-D-GlcNAc-diphospho-di-trans,poly-cis-dolichol + GDP + H(+)</text>
        <dbReference type="Rhea" id="RHEA:29519"/>
        <dbReference type="Rhea" id="RHEA-COMP:19513"/>
        <dbReference type="Rhea" id="RHEA-COMP:19515"/>
        <dbReference type="ChEBI" id="CHEBI:15378"/>
        <dbReference type="ChEBI" id="CHEBI:57527"/>
        <dbReference type="ChEBI" id="CHEBI:58189"/>
        <dbReference type="ChEBI" id="CHEBI:132510"/>
        <dbReference type="ChEBI" id="CHEBI:132511"/>
        <dbReference type="EC" id="2.4.1.257"/>
    </reaction>
    <physiologicalReaction direction="left-to-right" evidence="9 10">
        <dbReference type="Rhea" id="RHEA:29520"/>
    </physiologicalReaction>
</comment>
<dbReference type="Proteomes" id="UP000019335">
    <property type="component" value="Chromosome 2"/>
</dbReference>
<dbReference type="GO" id="GO:0004378">
    <property type="term" value="F:GDP-Man:Man(1)GlcNAc(2)-PP-Dol alpha-1,3-mannosyltransferase activity"/>
    <property type="evidence" value="ECO:0007669"/>
    <property type="project" value="UniProtKB-UniRule"/>
</dbReference>
<evidence type="ECO:0000256" key="10">
    <source>
        <dbReference type="RuleBase" id="RU367136"/>
    </source>
</evidence>
<evidence type="ECO:0000313" key="14">
    <source>
        <dbReference type="Proteomes" id="UP000019335"/>
    </source>
</evidence>
<dbReference type="EC" id="2.4.1.257" evidence="10"/>
<dbReference type="PANTHER" id="PTHR45918">
    <property type="entry name" value="ALPHA-1,3/1,6-MANNOSYLTRANSFERASE ALG2"/>
    <property type="match status" value="1"/>
</dbReference>
<comment type="pathway">
    <text evidence="1 10">Protein modification; protein glycosylation.</text>
</comment>
<protein>
    <recommendedName>
        <fullName evidence="10">Alpha-1,3/1,6-mannosyltransferase ALG2</fullName>
        <ecNumber evidence="10">2.4.1.132</ecNumber>
        <ecNumber evidence="10">2.4.1.257</ecNumber>
    </recommendedName>
    <alternativeName>
        <fullName evidence="10">GDP-Man:Man(1)GlcNAc(2)-PP-Dol alpha-1,3-mannosyltransferase</fullName>
    </alternativeName>
</protein>
<keyword evidence="14" id="KW-1185">Reference proteome</keyword>
<keyword evidence="6 10" id="KW-1133">Transmembrane helix</keyword>
<dbReference type="AlphaFoldDB" id="W7TRM6"/>
<comment type="function">
    <text evidence="10">Mannosylates Man(2)GlcNAc(2)-dolichol diphosphate and Man(1)GlcNAc(2)-dolichol diphosphate to form Man(3)GlcNAc(2)-dolichol diphosphate.</text>
</comment>
<dbReference type="GO" id="GO:0102704">
    <property type="term" value="F:GDP-Man:Man(2)GlcNAc(2)-PP-Dol alpha-1,6-mannosyltransferase activity"/>
    <property type="evidence" value="ECO:0007669"/>
    <property type="project" value="UniProtKB-UniRule"/>
</dbReference>
<sequence>MAKLSCAPSDAPSADPPSETLHVTFLHLDLGIGGAEQLIVNAAVALQQLEHHVTIWTTHHDASHCFGETRGAGSLASHIHVAGDWLPRHVLGRFTAMCAVIRMLYLALVVWISTLSLRKSSCRHSERKKGQIDRRVDVVICDGVSAMVPLLRYVCGFPVLFYCHFPDKLLCTNRASVWKRFYRAPLDWLEEKTTGAATLIAVNSLFTAKIFAETFPRLLSRHPAPAVIHPAINLGRFVPPKAGASAFPTHDATQEETKGAVRKEDALRPFVSLNRFERKKNIGLALEALALLRTRLETDWADGHVNGSSSLRLVIAGGYDEAVRENREYMDDLQARASALGVAESISFQPSISDSERAALLQDALAVLYTPDREHFGIVPLEAMYAGSPVVAVASGGPLETVVDGTTGFLCQGDPECFANAMYRFVVDPTLKETMGAAGHVHVKEKFGLDMFAKTLEGAVLDTRRQAQRERDDDQGERREIMISVTGITILLLACGLYHVFHLL</sequence>
<dbReference type="EC" id="2.4.1.132" evidence="10"/>
<keyword evidence="7 10" id="KW-0472">Membrane</keyword>
<name>W7TRM6_9STRA</name>
<feature type="transmembrane region" description="Helical" evidence="10">
    <location>
        <begin position="481"/>
        <end position="501"/>
    </location>
</feature>
<dbReference type="Gene3D" id="3.40.50.2000">
    <property type="entry name" value="Glycogen Phosphorylase B"/>
    <property type="match status" value="2"/>
</dbReference>
<dbReference type="Pfam" id="PF13439">
    <property type="entry name" value="Glyco_transf_4"/>
    <property type="match status" value="1"/>
</dbReference>
<evidence type="ECO:0000256" key="8">
    <source>
        <dbReference type="ARBA" id="ARBA00045103"/>
    </source>
</evidence>
<gene>
    <name evidence="13" type="primary">ALG2</name>
    <name evidence="13" type="ORF">Naga_100035g28</name>
</gene>
<feature type="transmembrane region" description="Helical" evidence="10">
    <location>
        <begin position="94"/>
        <end position="117"/>
    </location>
</feature>
<comment type="caution">
    <text evidence="13">The sequence shown here is derived from an EMBL/GenBank/DDBJ whole genome shotgun (WGS) entry which is preliminary data.</text>
</comment>
<keyword evidence="4 10" id="KW-0812">Transmembrane</keyword>
<evidence type="ECO:0000256" key="2">
    <source>
        <dbReference type="ARBA" id="ARBA00022676"/>
    </source>
</evidence>
<keyword evidence="2 10" id="KW-0328">Glycosyltransferase</keyword>
<proteinExistence type="inferred from homology"/>
<evidence type="ECO:0000259" key="12">
    <source>
        <dbReference type="Pfam" id="PF13439"/>
    </source>
</evidence>
<dbReference type="GO" id="GO:0005789">
    <property type="term" value="C:endoplasmic reticulum membrane"/>
    <property type="evidence" value="ECO:0007669"/>
    <property type="project" value="UniProtKB-SubCell"/>
</dbReference>
<reference evidence="13 14" key="1">
    <citation type="journal article" date="2014" name="Mol. Plant">
        <title>Chromosome Scale Genome Assembly and Transcriptome Profiling of Nannochloropsis gaditana in Nitrogen Depletion.</title>
        <authorList>
            <person name="Corteggiani Carpinelli E."/>
            <person name="Telatin A."/>
            <person name="Vitulo N."/>
            <person name="Forcato C."/>
            <person name="D'Angelo M."/>
            <person name="Schiavon R."/>
            <person name="Vezzi A."/>
            <person name="Giacometti G.M."/>
            <person name="Morosinotto T."/>
            <person name="Valle G."/>
        </authorList>
    </citation>
    <scope>NUCLEOTIDE SEQUENCE [LARGE SCALE GENOMIC DNA]</scope>
    <source>
        <strain evidence="13 14">B-31</strain>
    </source>
</reference>
<comment type="catalytic activity">
    <reaction evidence="8 10">
        <text>a beta-D-Man-(1-&gt;4)-beta-D-GlcNAc-(1-&gt;4)-alpha-D-GlcNAc-diphospho-di-trans,poly-cis-dolichol + GDP-alpha-D-mannose = an alpha-D-Man-(1-&gt;3)-beta-D-Man-(1-&gt;4)-beta-D-GlcNAc-(1-&gt;4)-alpha-D-GlcNAc-diphospho-di-trans,poly-cis-dolichol + GDP + H(+)</text>
        <dbReference type="Rhea" id="RHEA:29515"/>
        <dbReference type="Rhea" id="RHEA-COMP:19511"/>
        <dbReference type="Rhea" id="RHEA-COMP:19513"/>
        <dbReference type="ChEBI" id="CHEBI:15378"/>
        <dbReference type="ChEBI" id="CHEBI:57527"/>
        <dbReference type="ChEBI" id="CHEBI:58189"/>
        <dbReference type="ChEBI" id="CHEBI:58472"/>
        <dbReference type="ChEBI" id="CHEBI:132510"/>
        <dbReference type="EC" id="2.4.1.132"/>
    </reaction>
    <physiologicalReaction direction="left-to-right" evidence="8 10">
        <dbReference type="Rhea" id="RHEA:29516"/>
    </physiologicalReaction>
</comment>
<dbReference type="UniPathway" id="UPA00378"/>
<accession>W7TRM6</accession>
<evidence type="ECO:0000256" key="5">
    <source>
        <dbReference type="ARBA" id="ARBA00022824"/>
    </source>
</evidence>
<keyword evidence="5" id="KW-0256">Endoplasmic reticulum</keyword>
<dbReference type="InterPro" id="IPR027054">
    <property type="entry name" value="ALG2"/>
</dbReference>